<protein>
    <submittedName>
        <fullName evidence="10">Yos1-like protein</fullName>
    </submittedName>
</protein>
<dbReference type="PANTHER" id="PTHR15858">
    <property type="entry name" value="IMMEDIATE EARLY RESPONSE 3-INTERACTING PROTEIN 1"/>
    <property type="match status" value="1"/>
</dbReference>
<dbReference type="AlphaFoldDB" id="A0A0J0XYQ5"/>
<organism evidence="10 11">
    <name type="scientific">Cutaneotrichosporon oleaginosum</name>
    <dbReference type="NCBI Taxonomy" id="879819"/>
    <lineage>
        <taxon>Eukaryota</taxon>
        <taxon>Fungi</taxon>
        <taxon>Dikarya</taxon>
        <taxon>Basidiomycota</taxon>
        <taxon>Agaricomycotina</taxon>
        <taxon>Tremellomycetes</taxon>
        <taxon>Trichosporonales</taxon>
        <taxon>Trichosporonaceae</taxon>
        <taxon>Cutaneotrichosporon</taxon>
    </lineage>
</organism>
<evidence type="ECO:0000313" key="11">
    <source>
        <dbReference type="Proteomes" id="UP000053611"/>
    </source>
</evidence>
<feature type="signal peptide" evidence="9">
    <location>
        <begin position="1"/>
        <end position="18"/>
    </location>
</feature>
<dbReference type="GO" id="GO:0006888">
    <property type="term" value="P:endoplasmic reticulum to Golgi vesicle-mediated transport"/>
    <property type="evidence" value="ECO:0007669"/>
    <property type="project" value="TreeGrafter"/>
</dbReference>
<accession>A0A0J0XYQ5</accession>
<comment type="similarity">
    <text evidence="7">Belongs to the YOS1 family.</text>
</comment>
<dbReference type="GO" id="GO:0000139">
    <property type="term" value="C:Golgi membrane"/>
    <property type="evidence" value="ECO:0007669"/>
    <property type="project" value="TreeGrafter"/>
</dbReference>
<dbReference type="GO" id="GO:0015031">
    <property type="term" value="P:protein transport"/>
    <property type="evidence" value="ECO:0007669"/>
    <property type="project" value="UniProtKB-KW"/>
</dbReference>
<dbReference type="InterPro" id="IPR013880">
    <property type="entry name" value="Yos1"/>
</dbReference>
<evidence type="ECO:0000256" key="1">
    <source>
        <dbReference type="ARBA" id="ARBA00004370"/>
    </source>
</evidence>
<dbReference type="Pfam" id="PF08571">
    <property type="entry name" value="Yos1"/>
    <property type="match status" value="1"/>
</dbReference>
<dbReference type="OrthoDB" id="15356at2759"/>
<keyword evidence="6 8" id="KW-0472">Membrane</keyword>
<keyword evidence="3 8" id="KW-0812">Transmembrane</keyword>
<evidence type="ECO:0000256" key="2">
    <source>
        <dbReference type="ARBA" id="ARBA00022448"/>
    </source>
</evidence>
<keyword evidence="2" id="KW-0813">Transport</keyword>
<evidence type="ECO:0000256" key="7">
    <source>
        <dbReference type="ARBA" id="ARBA00024203"/>
    </source>
</evidence>
<reference evidence="10 11" key="1">
    <citation type="submission" date="2015-03" db="EMBL/GenBank/DDBJ databases">
        <title>Genomics and transcriptomics of the oil-accumulating basidiomycete yeast T. oleaginosus allow insights into substrate utilization and the diverse evolutionary trajectories of mating systems in fungi.</title>
        <authorList>
            <consortium name="DOE Joint Genome Institute"/>
            <person name="Kourist R."/>
            <person name="Kracht O."/>
            <person name="Bracharz F."/>
            <person name="Lipzen A."/>
            <person name="Nolan M."/>
            <person name="Ohm R."/>
            <person name="Grigoriev I."/>
            <person name="Sun S."/>
            <person name="Heitman J."/>
            <person name="Bruck T."/>
            <person name="Nowrousian M."/>
        </authorList>
    </citation>
    <scope>NUCLEOTIDE SEQUENCE [LARGE SCALE GENOMIC DNA]</scope>
    <source>
        <strain evidence="10 11">IBC0246</strain>
    </source>
</reference>
<evidence type="ECO:0000256" key="6">
    <source>
        <dbReference type="ARBA" id="ARBA00023136"/>
    </source>
</evidence>
<evidence type="ECO:0000256" key="8">
    <source>
        <dbReference type="SAM" id="Phobius"/>
    </source>
</evidence>
<dbReference type="STRING" id="879819.A0A0J0XYQ5"/>
<dbReference type="EMBL" id="KQ087178">
    <property type="protein sequence ID" value="KLT46187.1"/>
    <property type="molecule type" value="Genomic_DNA"/>
</dbReference>
<evidence type="ECO:0000256" key="5">
    <source>
        <dbReference type="ARBA" id="ARBA00022989"/>
    </source>
</evidence>
<gene>
    <name evidence="10" type="ORF">CC85DRAFT_298880</name>
</gene>
<dbReference type="PANTHER" id="PTHR15858:SF0">
    <property type="entry name" value="IMMEDIATE EARLY RESPONSE 3-INTERACTING PROTEIN 1"/>
    <property type="match status" value="1"/>
</dbReference>
<feature type="chain" id="PRO_5005245649" evidence="9">
    <location>
        <begin position="19"/>
        <end position="90"/>
    </location>
</feature>
<name>A0A0J0XYQ5_9TREE</name>
<evidence type="ECO:0000256" key="3">
    <source>
        <dbReference type="ARBA" id="ARBA00022692"/>
    </source>
</evidence>
<dbReference type="Proteomes" id="UP000053611">
    <property type="component" value="Unassembled WGS sequence"/>
</dbReference>
<evidence type="ECO:0000313" key="10">
    <source>
        <dbReference type="EMBL" id="KLT46187.1"/>
    </source>
</evidence>
<evidence type="ECO:0000256" key="9">
    <source>
        <dbReference type="SAM" id="SignalP"/>
    </source>
</evidence>
<keyword evidence="9" id="KW-0732">Signal</keyword>
<keyword evidence="4" id="KW-0653">Protein transport</keyword>
<comment type="subcellular location">
    <subcellularLocation>
        <location evidence="1">Membrane</location>
    </subcellularLocation>
</comment>
<dbReference type="GO" id="GO:0005789">
    <property type="term" value="C:endoplasmic reticulum membrane"/>
    <property type="evidence" value="ECO:0007669"/>
    <property type="project" value="TreeGrafter"/>
</dbReference>
<dbReference type="RefSeq" id="XP_018282678.1">
    <property type="nucleotide sequence ID" value="XM_018425072.1"/>
</dbReference>
<feature type="transmembrane region" description="Helical" evidence="8">
    <location>
        <begin position="70"/>
        <end position="89"/>
    </location>
</feature>
<dbReference type="GeneID" id="28985675"/>
<dbReference type="GO" id="GO:0030134">
    <property type="term" value="C:COPII-coated ER to Golgi transport vesicle"/>
    <property type="evidence" value="ECO:0007669"/>
    <property type="project" value="TreeGrafter"/>
</dbReference>
<proteinExistence type="inferred from homology"/>
<evidence type="ECO:0000256" key="4">
    <source>
        <dbReference type="ARBA" id="ARBA00022927"/>
    </source>
</evidence>
<keyword evidence="5 8" id="KW-1133">Transmembrane helix</keyword>
<sequence>MLFGFGNILLAALLLVNAVAILNEERFLARTNSGFGNVPDPTYDGAYGGNPDGVSFKTKVVNLIGAVRTLMRLPLIVINVVVILFLLIAG</sequence>
<keyword evidence="11" id="KW-1185">Reference proteome</keyword>